<evidence type="ECO:0000313" key="5">
    <source>
        <dbReference type="Proteomes" id="UP000292160"/>
    </source>
</evidence>
<sequence>MALTKKQMGVDAYKWCLFLKKEFKITDSVASAIYYKYVKGVLADRGLLEIGYKPTRELDSVWIPKFRADLQNFVKDVKGIGLQNYLRIVNGFNFDYFTITTFNVLIEDFIANGTEGSTILPFSKFFEYVVKITDDYKQQYNRTVVDKITRENVLDRIRVSDVLLLDVHCKVIDVNQEGYADKVEFITSREAYWVEKTLFKYLKMLEQEKYDYVTQENIDYVLKKNKAKLNEKQNQFIQEFSTYGFNCLIGLGGSGKSYTSKVAIDIIVRSGYNVVLMTPTGISAKVLTNYTGRQAFTVHRYFLSMKGIGKSESINKEEDLYTENIDEMVYYCDELGMWGLTHFKMLCDNILEPAMAYRERFIRENPDVPKEEIPKLPKLVFVGDTNQLQPISSGCFFRDILDLIKIGQIKANLTELTEIMRAKSDTYIPYICNKYCVDYSPMEDTMYMNEEPNVFMLPLSEELETGDALGKFIYEYMQEMNSVDPNNPYNFENTTIMLPQKVGDKGTKKINEVLDTLYKKDNPNAKTIGMVMKNNYELMVFNGDRFRLEDKEIYEENHYYDKQGNSKVEIVYEYTITMLDDDREVKFKDGDVNWELAYCSTVHKLQGCTSENVIFVASRTHTFMLTKQLVYTALSRASKTLTVLYDKFTFENARKRDTKYNRKTFLGEIVKLRKGKGNI</sequence>
<dbReference type="InterPro" id="IPR027417">
    <property type="entry name" value="P-loop_NTPase"/>
</dbReference>
<dbReference type="Proteomes" id="UP000292160">
    <property type="component" value="Segment"/>
</dbReference>
<evidence type="ECO:0000256" key="2">
    <source>
        <dbReference type="ARBA" id="ARBA00022840"/>
    </source>
</evidence>
<dbReference type="Pfam" id="PF13604">
    <property type="entry name" value="AAA_30"/>
    <property type="match status" value="1"/>
</dbReference>
<dbReference type="Gene3D" id="2.30.30.940">
    <property type="match status" value="1"/>
</dbReference>
<evidence type="ECO:0000256" key="1">
    <source>
        <dbReference type="ARBA" id="ARBA00022741"/>
    </source>
</evidence>
<dbReference type="CDD" id="cd18809">
    <property type="entry name" value="SF1_C_RecD"/>
    <property type="match status" value="1"/>
</dbReference>
<accession>A0A481W5M1</accession>
<dbReference type="PANTHER" id="PTHR43788">
    <property type="entry name" value="DNA2/NAM7 HELICASE FAMILY MEMBER"/>
    <property type="match status" value="1"/>
</dbReference>
<keyword evidence="1" id="KW-0547">Nucleotide-binding</keyword>
<dbReference type="RefSeq" id="YP_010082956.1">
    <property type="nucleotide sequence ID" value="NC_055035.1"/>
</dbReference>
<dbReference type="GO" id="GO:0005524">
    <property type="term" value="F:ATP binding"/>
    <property type="evidence" value="ECO:0007669"/>
    <property type="project" value="UniProtKB-KW"/>
</dbReference>
<keyword evidence="2" id="KW-0067">ATP-binding</keyword>
<dbReference type="SUPFAM" id="SSF52540">
    <property type="entry name" value="P-loop containing nucleoside triphosphate hydrolases"/>
    <property type="match status" value="2"/>
</dbReference>
<evidence type="ECO:0000259" key="3">
    <source>
        <dbReference type="Pfam" id="PF13538"/>
    </source>
</evidence>
<dbReference type="GeneID" id="65071964"/>
<dbReference type="InterPro" id="IPR050534">
    <property type="entry name" value="Coronavir_polyprotein_1ab"/>
</dbReference>
<dbReference type="GO" id="GO:0003678">
    <property type="term" value="F:DNA helicase activity"/>
    <property type="evidence" value="ECO:0007669"/>
    <property type="project" value="UniProtKB-ARBA"/>
</dbReference>
<evidence type="ECO:0000313" key="4">
    <source>
        <dbReference type="EMBL" id="QBJ04058.1"/>
    </source>
</evidence>
<dbReference type="Gene3D" id="3.40.50.300">
    <property type="entry name" value="P-loop containing nucleotide triphosphate hydrolases"/>
    <property type="match status" value="3"/>
</dbReference>
<organism evidence="4 5">
    <name type="scientific">Fusobacterium phage Fnu1</name>
    <dbReference type="NCBI Taxonomy" id="2530024"/>
    <lineage>
        <taxon>Viruses</taxon>
        <taxon>Duplodnaviria</taxon>
        <taxon>Heunggongvirae</taxon>
        <taxon>Uroviricota</taxon>
        <taxon>Caudoviricetes</taxon>
        <taxon>Latrobevirus</taxon>
        <taxon>Latrobevirus FNU1</taxon>
    </lineage>
</organism>
<dbReference type="InterPro" id="IPR027785">
    <property type="entry name" value="UvrD-like_helicase_C"/>
</dbReference>
<feature type="domain" description="UvrD-like helicase C-terminal" evidence="3">
    <location>
        <begin position="596"/>
        <end position="643"/>
    </location>
</feature>
<dbReference type="EMBL" id="MK554696">
    <property type="protein sequence ID" value="QBJ04058.1"/>
    <property type="molecule type" value="Genomic_DNA"/>
</dbReference>
<keyword evidence="5" id="KW-1185">Reference proteome</keyword>
<dbReference type="PANTHER" id="PTHR43788:SF6">
    <property type="entry name" value="DNA HELICASE B"/>
    <property type="match status" value="1"/>
</dbReference>
<proteinExistence type="predicted"/>
<reference evidence="4 5" key="1">
    <citation type="submission" date="2019-02" db="EMBL/GenBank/DDBJ databases">
        <title>Genomic, morphological and functional characterisation of novel bacteriophage Fnu1 capable of disrupt Fusobacterium nucleatum biofilm.</title>
        <authorList>
            <person name="Kabwe M."/>
            <person name="Brown T.L."/>
            <person name="Dashper S."/>
            <person name="Speirs L."/>
            <person name="Ku H."/>
            <person name="Petrovski S."/>
            <person name="Chan H.T."/>
            <person name="Lock P."/>
            <person name="Tucci J."/>
        </authorList>
    </citation>
    <scope>NUCLEOTIDE SEQUENCE [LARGE SCALE GENOMIC DNA]</scope>
</reference>
<dbReference type="KEGG" id="vg:65071964"/>
<protein>
    <submittedName>
        <fullName evidence="4">AAA family ATPase</fullName>
    </submittedName>
</protein>
<dbReference type="Pfam" id="PF13538">
    <property type="entry name" value="UvrD_C_2"/>
    <property type="match status" value="1"/>
</dbReference>
<name>A0A481W5M1_9CAUD</name>